<dbReference type="EMBL" id="GBRH01258886">
    <property type="protein sequence ID" value="JAD39009.1"/>
    <property type="molecule type" value="Transcribed_RNA"/>
</dbReference>
<dbReference type="InterPro" id="IPR054722">
    <property type="entry name" value="PolX-like_BBD"/>
</dbReference>
<dbReference type="PANTHER" id="PTHR47592">
    <property type="entry name" value="PBF68 PROTEIN"/>
    <property type="match status" value="1"/>
</dbReference>
<evidence type="ECO:0000259" key="1">
    <source>
        <dbReference type="Pfam" id="PF22936"/>
    </source>
</evidence>
<reference evidence="2" key="1">
    <citation type="submission" date="2014-09" db="EMBL/GenBank/DDBJ databases">
        <authorList>
            <person name="Magalhaes I.L.F."/>
            <person name="Oliveira U."/>
            <person name="Santos F.R."/>
            <person name="Vidigal T.H.D.A."/>
            <person name="Brescovit A.D."/>
            <person name="Santos A.J."/>
        </authorList>
    </citation>
    <scope>NUCLEOTIDE SEQUENCE</scope>
    <source>
        <tissue evidence="2">Shoot tissue taken approximately 20 cm above the soil surface</tissue>
    </source>
</reference>
<proteinExistence type="predicted"/>
<name>A0A0A8ZI06_ARUDO</name>
<feature type="domain" description="Retrovirus-related Pol polyprotein from transposon TNT 1-94-like beta-barrel" evidence="1">
    <location>
        <begin position="8"/>
        <end position="57"/>
    </location>
</feature>
<dbReference type="PANTHER" id="PTHR47592:SF31">
    <property type="entry name" value="ZINC FINGER, CCHC-TYPE-RELATED"/>
    <property type="match status" value="1"/>
</dbReference>
<reference evidence="2" key="2">
    <citation type="journal article" date="2015" name="Data Brief">
        <title>Shoot transcriptome of the giant reed, Arundo donax.</title>
        <authorList>
            <person name="Barrero R.A."/>
            <person name="Guerrero F.D."/>
            <person name="Moolhuijzen P."/>
            <person name="Goolsby J.A."/>
            <person name="Tidwell J."/>
            <person name="Bellgard S.E."/>
            <person name="Bellgard M.I."/>
        </authorList>
    </citation>
    <scope>NUCLEOTIDE SEQUENCE</scope>
    <source>
        <tissue evidence="2">Shoot tissue taken approximately 20 cm above the soil surface</tissue>
    </source>
</reference>
<protein>
    <recommendedName>
        <fullName evidence="1">Retrovirus-related Pol polyprotein from transposon TNT 1-94-like beta-barrel domain-containing protein</fullName>
    </recommendedName>
</protein>
<dbReference type="Pfam" id="PF22936">
    <property type="entry name" value="Pol_BBD"/>
    <property type="match status" value="1"/>
</dbReference>
<sequence length="58" mass="6324">MFQSTNNWWIDTGANVHVCADISIFSSYQNARDSSVLMGNVPHASICGVGMVDLKFTS</sequence>
<evidence type="ECO:0000313" key="2">
    <source>
        <dbReference type="EMBL" id="JAD39009.1"/>
    </source>
</evidence>
<accession>A0A0A8ZI06</accession>
<organism evidence="2">
    <name type="scientific">Arundo donax</name>
    <name type="common">Giant reed</name>
    <name type="synonym">Donax arundinaceus</name>
    <dbReference type="NCBI Taxonomy" id="35708"/>
    <lineage>
        <taxon>Eukaryota</taxon>
        <taxon>Viridiplantae</taxon>
        <taxon>Streptophyta</taxon>
        <taxon>Embryophyta</taxon>
        <taxon>Tracheophyta</taxon>
        <taxon>Spermatophyta</taxon>
        <taxon>Magnoliopsida</taxon>
        <taxon>Liliopsida</taxon>
        <taxon>Poales</taxon>
        <taxon>Poaceae</taxon>
        <taxon>PACMAD clade</taxon>
        <taxon>Arundinoideae</taxon>
        <taxon>Arundineae</taxon>
        <taxon>Arundo</taxon>
    </lineage>
</organism>
<dbReference type="AlphaFoldDB" id="A0A0A8ZI06"/>